<evidence type="ECO:0000313" key="7">
    <source>
        <dbReference type="Proteomes" id="UP001596098"/>
    </source>
</evidence>
<evidence type="ECO:0000313" key="6">
    <source>
        <dbReference type="EMBL" id="MFC6153182.1"/>
    </source>
</evidence>
<organism evidence="6 7">
    <name type="scientific">Nocardioides yefusunii</name>
    <dbReference type="NCBI Taxonomy" id="2500546"/>
    <lineage>
        <taxon>Bacteria</taxon>
        <taxon>Bacillati</taxon>
        <taxon>Actinomycetota</taxon>
        <taxon>Actinomycetes</taxon>
        <taxon>Propionibacteriales</taxon>
        <taxon>Nocardioidaceae</taxon>
        <taxon>Nocardioides</taxon>
    </lineage>
</organism>
<accession>A0ABW1QWI3</accession>
<sequence length="189" mass="19408">MAAGPRERLVTAAIELVRRDGVEGAALADILERGGVARRSVYQHFPGGKAEMVSVATGEAGRRMRGVIATLGAGVTPSEMLDGLVRRTADDLRRSDFALGCPVMAAANSADVTVVRAAAAEVFDLWIEEISAQLVSAGRPATEAQGLAGFVVSSIEGALARARAARSVAPLEEAAAFLVPLVAAVGDAD</sequence>
<dbReference type="PANTHER" id="PTHR47506:SF3">
    <property type="entry name" value="HTH-TYPE TRANSCRIPTIONAL REGULATOR LMRA"/>
    <property type="match status" value="1"/>
</dbReference>
<evidence type="ECO:0000256" key="2">
    <source>
        <dbReference type="ARBA" id="ARBA00023125"/>
    </source>
</evidence>
<dbReference type="Proteomes" id="UP001596098">
    <property type="component" value="Unassembled WGS sequence"/>
</dbReference>
<dbReference type="InterPro" id="IPR009057">
    <property type="entry name" value="Homeodomain-like_sf"/>
</dbReference>
<dbReference type="Pfam" id="PF00440">
    <property type="entry name" value="TetR_N"/>
    <property type="match status" value="1"/>
</dbReference>
<dbReference type="InterPro" id="IPR036271">
    <property type="entry name" value="Tet_transcr_reg_TetR-rel_C_sf"/>
</dbReference>
<dbReference type="SUPFAM" id="SSF48498">
    <property type="entry name" value="Tetracyclin repressor-like, C-terminal domain"/>
    <property type="match status" value="1"/>
</dbReference>
<keyword evidence="3" id="KW-0804">Transcription</keyword>
<gene>
    <name evidence="6" type="ORF">ACFPWU_05825</name>
</gene>
<dbReference type="SUPFAM" id="SSF46689">
    <property type="entry name" value="Homeodomain-like"/>
    <property type="match status" value="1"/>
</dbReference>
<name>A0ABW1QWI3_9ACTN</name>
<evidence type="ECO:0000259" key="5">
    <source>
        <dbReference type="PROSITE" id="PS50977"/>
    </source>
</evidence>
<dbReference type="PANTHER" id="PTHR47506">
    <property type="entry name" value="TRANSCRIPTIONAL REGULATORY PROTEIN"/>
    <property type="match status" value="1"/>
</dbReference>
<evidence type="ECO:0000256" key="1">
    <source>
        <dbReference type="ARBA" id="ARBA00023015"/>
    </source>
</evidence>
<keyword evidence="2 4" id="KW-0238">DNA-binding</keyword>
<keyword evidence="1" id="KW-0805">Transcription regulation</keyword>
<dbReference type="RefSeq" id="WP_128221047.1">
    <property type="nucleotide sequence ID" value="NZ_CP034929.1"/>
</dbReference>
<dbReference type="InterPro" id="IPR001647">
    <property type="entry name" value="HTH_TetR"/>
</dbReference>
<dbReference type="PROSITE" id="PS50977">
    <property type="entry name" value="HTH_TETR_2"/>
    <property type="match status" value="1"/>
</dbReference>
<proteinExistence type="predicted"/>
<protein>
    <submittedName>
        <fullName evidence="6">TetR/AcrR family transcriptional regulator</fullName>
    </submittedName>
</protein>
<evidence type="ECO:0000256" key="3">
    <source>
        <dbReference type="ARBA" id="ARBA00023163"/>
    </source>
</evidence>
<comment type="caution">
    <text evidence="6">The sequence shown here is derived from an EMBL/GenBank/DDBJ whole genome shotgun (WGS) entry which is preliminary data.</text>
</comment>
<evidence type="ECO:0000256" key="4">
    <source>
        <dbReference type="PROSITE-ProRule" id="PRU00335"/>
    </source>
</evidence>
<keyword evidence="7" id="KW-1185">Reference proteome</keyword>
<feature type="DNA-binding region" description="H-T-H motif" evidence="4">
    <location>
        <begin position="26"/>
        <end position="45"/>
    </location>
</feature>
<dbReference type="EMBL" id="JBHSQI010000003">
    <property type="protein sequence ID" value="MFC6153182.1"/>
    <property type="molecule type" value="Genomic_DNA"/>
</dbReference>
<dbReference type="InterPro" id="IPR054156">
    <property type="entry name" value="YxaF_TetR_C"/>
</dbReference>
<reference evidence="7" key="1">
    <citation type="journal article" date="2019" name="Int. J. Syst. Evol. Microbiol.">
        <title>The Global Catalogue of Microorganisms (GCM) 10K type strain sequencing project: providing services to taxonomists for standard genome sequencing and annotation.</title>
        <authorList>
            <consortium name="The Broad Institute Genomics Platform"/>
            <consortium name="The Broad Institute Genome Sequencing Center for Infectious Disease"/>
            <person name="Wu L."/>
            <person name="Ma J."/>
        </authorList>
    </citation>
    <scope>NUCLEOTIDE SEQUENCE [LARGE SCALE GENOMIC DNA]</scope>
    <source>
        <strain evidence="7">DFY28</strain>
    </source>
</reference>
<dbReference type="Pfam" id="PF21993">
    <property type="entry name" value="TetR_C_13_2"/>
    <property type="match status" value="1"/>
</dbReference>
<dbReference type="Gene3D" id="1.10.357.10">
    <property type="entry name" value="Tetracycline Repressor, domain 2"/>
    <property type="match status" value="1"/>
</dbReference>
<feature type="domain" description="HTH tetR-type" evidence="5">
    <location>
        <begin position="3"/>
        <end position="63"/>
    </location>
</feature>